<dbReference type="PROSITE" id="PS50801">
    <property type="entry name" value="STAS"/>
    <property type="match status" value="1"/>
</dbReference>
<dbReference type="AlphaFoldDB" id="A0A9X3AD96"/>
<dbReference type="InterPro" id="IPR036513">
    <property type="entry name" value="STAS_dom_sf"/>
</dbReference>
<dbReference type="SUPFAM" id="SSF52091">
    <property type="entry name" value="SpoIIaa-like"/>
    <property type="match status" value="1"/>
</dbReference>
<evidence type="ECO:0000313" key="3">
    <source>
        <dbReference type="Proteomes" id="UP001147830"/>
    </source>
</evidence>
<keyword evidence="3" id="KW-1185">Reference proteome</keyword>
<dbReference type="InterPro" id="IPR058548">
    <property type="entry name" value="MlaB-like_STAS"/>
</dbReference>
<dbReference type="InterPro" id="IPR002645">
    <property type="entry name" value="STAS_dom"/>
</dbReference>
<dbReference type="InterPro" id="IPR052746">
    <property type="entry name" value="MlaB_ABC_Transporter"/>
</dbReference>
<dbReference type="Gene3D" id="3.30.750.24">
    <property type="entry name" value="STAS domain"/>
    <property type="match status" value="1"/>
</dbReference>
<organism evidence="2 3">
    <name type="scientific">Thalassolituus pacificus</name>
    <dbReference type="NCBI Taxonomy" id="2975440"/>
    <lineage>
        <taxon>Bacteria</taxon>
        <taxon>Pseudomonadati</taxon>
        <taxon>Pseudomonadota</taxon>
        <taxon>Gammaproteobacteria</taxon>
        <taxon>Oceanospirillales</taxon>
        <taxon>Oceanospirillaceae</taxon>
        <taxon>Thalassolituus</taxon>
    </lineage>
</organism>
<sequence length="93" mass="10139">MTDNVMIDCGERLSIEQVETLYANAEQALATAGDISLVAGQVQYCDTAGLQLLLALQKTLEKTGHNLHWQSVSESVREISAYLGLTNELNLSE</sequence>
<gene>
    <name evidence="2" type="ORF">NYR02_00330</name>
</gene>
<dbReference type="Pfam" id="PF13466">
    <property type="entry name" value="STAS_2"/>
    <property type="match status" value="1"/>
</dbReference>
<dbReference type="PANTHER" id="PTHR35849">
    <property type="entry name" value="BLR2341 PROTEIN"/>
    <property type="match status" value="1"/>
</dbReference>
<proteinExistence type="predicted"/>
<evidence type="ECO:0000313" key="2">
    <source>
        <dbReference type="EMBL" id="MCT7357467.1"/>
    </source>
</evidence>
<dbReference type="RefSeq" id="WP_260974402.1">
    <property type="nucleotide sequence ID" value="NZ_JAOANI010000002.1"/>
</dbReference>
<feature type="domain" description="STAS" evidence="1">
    <location>
        <begin position="1"/>
        <end position="93"/>
    </location>
</feature>
<accession>A0A9X3AD96</accession>
<comment type="caution">
    <text evidence="2">The sequence shown here is derived from an EMBL/GenBank/DDBJ whole genome shotgun (WGS) entry which is preliminary data.</text>
</comment>
<name>A0A9X3AD96_9GAMM</name>
<reference evidence="2" key="1">
    <citation type="journal article" date="2022" name="Front. Microbiol.">
        <title>Genome-based taxonomic rearrangement of Oceanobacter-related bacteria including the description of Thalassolituus hydrocarbonoclasticus sp. nov. and Thalassolituus pacificus sp. nov. and emended description of the genus Thalassolituus.</title>
        <authorList>
            <person name="Dong C."/>
            <person name="Wei L."/>
            <person name="Wang J."/>
            <person name="Lai Q."/>
            <person name="Huang Z."/>
            <person name="Shao Z."/>
        </authorList>
    </citation>
    <scope>NUCLEOTIDE SEQUENCE</scope>
    <source>
        <strain evidence="2">59MF3M-4</strain>
    </source>
</reference>
<dbReference type="Proteomes" id="UP001147830">
    <property type="component" value="Unassembled WGS sequence"/>
</dbReference>
<protein>
    <submittedName>
        <fullName evidence="2">STAS domain-containing protein</fullName>
    </submittedName>
</protein>
<reference evidence="2" key="2">
    <citation type="submission" date="2022-08" db="EMBL/GenBank/DDBJ databases">
        <authorList>
            <person name="Dong C."/>
        </authorList>
    </citation>
    <scope>NUCLEOTIDE SEQUENCE</scope>
    <source>
        <strain evidence="2">59MF3M-4</strain>
    </source>
</reference>
<evidence type="ECO:0000259" key="1">
    <source>
        <dbReference type="PROSITE" id="PS50801"/>
    </source>
</evidence>
<dbReference type="EMBL" id="JAOANI010000002">
    <property type="protein sequence ID" value="MCT7357467.1"/>
    <property type="molecule type" value="Genomic_DNA"/>
</dbReference>
<dbReference type="PANTHER" id="PTHR35849:SF2">
    <property type="entry name" value="BLR2341 PROTEIN"/>
    <property type="match status" value="1"/>
</dbReference>